<evidence type="ECO:0000313" key="2">
    <source>
        <dbReference type="EMBL" id="KAJ7678647.1"/>
    </source>
</evidence>
<dbReference type="AlphaFoldDB" id="A0AAD7D4I2"/>
<dbReference type="InterPro" id="IPR000210">
    <property type="entry name" value="BTB/POZ_dom"/>
</dbReference>
<proteinExistence type="predicted"/>
<evidence type="ECO:0000313" key="3">
    <source>
        <dbReference type="Proteomes" id="UP001221757"/>
    </source>
</evidence>
<dbReference type="Proteomes" id="UP001221757">
    <property type="component" value="Unassembled WGS sequence"/>
</dbReference>
<keyword evidence="3" id="KW-1185">Reference proteome</keyword>
<sequence length="166" mass="18830">MTVTDPFVQGSPFDDISADVILRSSDGIDFRVYRVVLSLASPFFKQMFSLPQPVTEPEVPNITVTESALVLDRALRFWYPGAEPVAGETLDEFRDTLEAVILKYDMQFLIPNAKKHLRKHIDQDPLAVYAIACCHRWKDVALEAAKASLRLPLRHFESAVVRSWII</sequence>
<dbReference type="Pfam" id="PF00651">
    <property type="entry name" value="BTB"/>
    <property type="match status" value="1"/>
</dbReference>
<name>A0AAD7D4I2_MYCRO</name>
<dbReference type="InterPro" id="IPR011333">
    <property type="entry name" value="SKP1/BTB/POZ_sf"/>
</dbReference>
<dbReference type="SMART" id="SM00225">
    <property type="entry name" value="BTB"/>
    <property type="match status" value="1"/>
</dbReference>
<reference evidence="2" key="1">
    <citation type="submission" date="2023-03" db="EMBL/GenBank/DDBJ databases">
        <title>Massive genome expansion in bonnet fungi (Mycena s.s.) driven by repeated elements and novel gene families across ecological guilds.</title>
        <authorList>
            <consortium name="Lawrence Berkeley National Laboratory"/>
            <person name="Harder C.B."/>
            <person name="Miyauchi S."/>
            <person name="Viragh M."/>
            <person name="Kuo A."/>
            <person name="Thoen E."/>
            <person name="Andreopoulos B."/>
            <person name="Lu D."/>
            <person name="Skrede I."/>
            <person name="Drula E."/>
            <person name="Henrissat B."/>
            <person name="Morin E."/>
            <person name="Kohler A."/>
            <person name="Barry K."/>
            <person name="LaButti K."/>
            <person name="Morin E."/>
            <person name="Salamov A."/>
            <person name="Lipzen A."/>
            <person name="Mereny Z."/>
            <person name="Hegedus B."/>
            <person name="Baldrian P."/>
            <person name="Stursova M."/>
            <person name="Weitz H."/>
            <person name="Taylor A."/>
            <person name="Grigoriev I.V."/>
            <person name="Nagy L.G."/>
            <person name="Martin F."/>
            <person name="Kauserud H."/>
        </authorList>
    </citation>
    <scope>NUCLEOTIDE SEQUENCE</scope>
    <source>
        <strain evidence="2">CBHHK067</strain>
    </source>
</reference>
<gene>
    <name evidence="2" type="ORF">B0H17DRAFT_944343</name>
</gene>
<organism evidence="2 3">
    <name type="scientific">Mycena rosella</name>
    <name type="common">Pink bonnet</name>
    <name type="synonym">Agaricus rosellus</name>
    <dbReference type="NCBI Taxonomy" id="1033263"/>
    <lineage>
        <taxon>Eukaryota</taxon>
        <taxon>Fungi</taxon>
        <taxon>Dikarya</taxon>
        <taxon>Basidiomycota</taxon>
        <taxon>Agaricomycotina</taxon>
        <taxon>Agaricomycetes</taxon>
        <taxon>Agaricomycetidae</taxon>
        <taxon>Agaricales</taxon>
        <taxon>Marasmiineae</taxon>
        <taxon>Mycenaceae</taxon>
        <taxon>Mycena</taxon>
    </lineage>
</organism>
<comment type="caution">
    <text evidence="2">The sequence shown here is derived from an EMBL/GenBank/DDBJ whole genome shotgun (WGS) entry which is preliminary data.</text>
</comment>
<dbReference type="EMBL" id="JARKIE010000133">
    <property type="protein sequence ID" value="KAJ7678647.1"/>
    <property type="molecule type" value="Genomic_DNA"/>
</dbReference>
<dbReference type="PROSITE" id="PS50097">
    <property type="entry name" value="BTB"/>
    <property type="match status" value="1"/>
</dbReference>
<protein>
    <recommendedName>
        <fullName evidence="1">BTB domain-containing protein</fullName>
    </recommendedName>
</protein>
<feature type="domain" description="BTB" evidence="1">
    <location>
        <begin position="18"/>
        <end position="87"/>
    </location>
</feature>
<dbReference type="Gene3D" id="3.30.710.10">
    <property type="entry name" value="Potassium Channel Kv1.1, Chain A"/>
    <property type="match status" value="1"/>
</dbReference>
<accession>A0AAD7D4I2</accession>
<dbReference type="SUPFAM" id="SSF54695">
    <property type="entry name" value="POZ domain"/>
    <property type="match status" value="1"/>
</dbReference>
<evidence type="ECO:0000259" key="1">
    <source>
        <dbReference type="PROSITE" id="PS50097"/>
    </source>
</evidence>